<keyword evidence="2" id="KW-1185">Reference proteome</keyword>
<dbReference type="EMBL" id="JAHQIW010004876">
    <property type="protein sequence ID" value="KAJ1364131.1"/>
    <property type="molecule type" value="Genomic_DNA"/>
</dbReference>
<dbReference type="Proteomes" id="UP001196413">
    <property type="component" value="Unassembled WGS sequence"/>
</dbReference>
<proteinExistence type="predicted"/>
<gene>
    <name evidence="1" type="ORF">KIN20_024151</name>
</gene>
<evidence type="ECO:0000313" key="2">
    <source>
        <dbReference type="Proteomes" id="UP001196413"/>
    </source>
</evidence>
<reference evidence="1" key="1">
    <citation type="submission" date="2021-06" db="EMBL/GenBank/DDBJ databases">
        <title>Parelaphostrongylus tenuis whole genome reference sequence.</title>
        <authorList>
            <person name="Garwood T.J."/>
            <person name="Larsen P.A."/>
            <person name="Fountain-Jones N.M."/>
            <person name="Garbe J.R."/>
            <person name="Macchietto M.G."/>
            <person name="Kania S.A."/>
            <person name="Gerhold R.W."/>
            <person name="Richards J.E."/>
            <person name="Wolf T.M."/>
        </authorList>
    </citation>
    <scope>NUCLEOTIDE SEQUENCE</scope>
    <source>
        <strain evidence="1">MNPRO001-30</strain>
        <tissue evidence="1">Meninges</tissue>
    </source>
</reference>
<organism evidence="1 2">
    <name type="scientific">Parelaphostrongylus tenuis</name>
    <name type="common">Meningeal worm</name>
    <dbReference type="NCBI Taxonomy" id="148309"/>
    <lineage>
        <taxon>Eukaryota</taxon>
        <taxon>Metazoa</taxon>
        <taxon>Ecdysozoa</taxon>
        <taxon>Nematoda</taxon>
        <taxon>Chromadorea</taxon>
        <taxon>Rhabditida</taxon>
        <taxon>Rhabditina</taxon>
        <taxon>Rhabditomorpha</taxon>
        <taxon>Strongyloidea</taxon>
        <taxon>Metastrongylidae</taxon>
        <taxon>Parelaphostrongylus</taxon>
    </lineage>
</organism>
<protein>
    <submittedName>
        <fullName evidence="1">Uncharacterized protein</fullName>
    </submittedName>
</protein>
<evidence type="ECO:0000313" key="1">
    <source>
        <dbReference type="EMBL" id="KAJ1364131.1"/>
    </source>
</evidence>
<comment type="caution">
    <text evidence="1">The sequence shown here is derived from an EMBL/GenBank/DDBJ whole genome shotgun (WGS) entry which is preliminary data.</text>
</comment>
<name>A0AAD5N797_PARTN</name>
<accession>A0AAD5N797</accession>
<dbReference type="AlphaFoldDB" id="A0AAD5N797"/>
<sequence>MTTLLVRDMARIDMCQDSNVEIIENLENFKKLPCLSDRSFALMHRLIDGRHTAGGYMVISRIVYPRLAYWTFELDVIPSSSAIPVSFDTWKNLMVKDAEDLVVAQMCLGGVVVVARARGMDETQVLENLYQRCTDRLEYRTRLAQSVLDVLLVLPRKYHFEFVHKLDIFSRTERVAVRNFSIEITPLLLLNLDLSGPDQCLSDCADGAEKENEEVYFFFNRNYEKG</sequence>